<dbReference type="GO" id="GO:0019592">
    <property type="term" value="P:mannitol catabolic process"/>
    <property type="evidence" value="ECO:0007669"/>
    <property type="project" value="TreeGrafter"/>
</dbReference>
<evidence type="ECO:0000259" key="5">
    <source>
        <dbReference type="Pfam" id="PF08125"/>
    </source>
</evidence>
<name>A0A9D1MU06_9FIRM</name>
<dbReference type="AlphaFoldDB" id="A0A9D1MU06"/>
<dbReference type="NCBIfam" id="NF002969">
    <property type="entry name" value="PRK03643.1"/>
    <property type="match status" value="1"/>
</dbReference>
<dbReference type="InterPro" id="IPR013328">
    <property type="entry name" value="6PGD_dom2"/>
</dbReference>
<gene>
    <name evidence="6" type="ORF">IAD23_03365</name>
</gene>
<keyword evidence="1 6" id="KW-0560">Oxidoreductase</keyword>
<dbReference type="InterPro" id="IPR008927">
    <property type="entry name" value="6-PGluconate_DH-like_C_sf"/>
</dbReference>
<sequence length="442" mass="49577">MKETIIQFGTGNFLRGFAEDFVAQMHRKGVYSGNVVIVSPTDSAQIAVLNAQQGRYNLYLRGMENDKPVSIRREIDVISRSINPYQDFDAFLALAENPDFHVIISNTTEAGIEYVADNSFSDRPAHTFPAKLTQLLYARYRLQLPGFIILACELVDKNGERLQQCVLQYAKQWALPDAFGDWVTNSNHFCNTLVDRIVSGYPHEEAEAMLQEIGWKDRLLDTAELYALWAIEGDYEKEFPLKAAGINVQWCDDVSVFKKRKVRILNGLHTAMVFPALMCGLQTVGECMEDVQFSIYIRRCLYNGILPVLGETQENLDFASSVLSRFANPYIKHRLQSISLNSVSKFAARVLPTLLEIQSSGMQLPKTLVLSFAALLEYYKNHSVSDVPVCIEKIRGGSLAEILGDTSLWGTDLTGLLEPVGRAVERVQRGGMRAAVAWSIED</sequence>
<evidence type="ECO:0000313" key="7">
    <source>
        <dbReference type="Proteomes" id="UP000824125"/>
    </source>
</evidence>
<dbReference type="GO" id="GO:0008926">
    <property type="term" value="F:mannitol-1-phosphate 5-dehydrogenase activity"/>
    <property type="evidence" value="ECO:0007669"/>
    <property type="project" value="UniProtKB-EC"/>
</dbReference>
<evidence type="ECO:0000256" key="1">
    <source>
        <dbReference type="ARBA" id="ARBA00023002"/>
    </source>
</evidence>
<evidence type="ECO:0000313" key="6">
    <source>
        <dbReference type="EMBL" id="HIU68977.1"/>
    </source>
</evidence>
<feature type="domain" description="Mannitol dehydrogenase N-terminal" evidence="4">
    <location>
        <begin position="4"/>
        <end position="233"/>
    </location>
</feature>
<evidence type="ECO:0000259" key="4">
    <source>
        <dbReference type="Pfam" id="PF01232"/>
    </source>
</evidence>
<dbReference type="Gene3D" id="3.40.50.720">
    <property type="entry name" value="NAD(P)-binding Rossmann-like Domain"/>
    <property type="match status" value="1"/>
</dbReference>
<dbReference type="SUPFAM" id="SSF48179">
    <property type="entry name" value="6-phosphogluconate dehydrogenase C-terminal domain-like"/>
    <property type="match status" value="1"/>
</dbReference>
<dbReference type="InterPro" id="IPR036291">
    <property type="entry name" value="NAD(P)-bd_dom_sf"/>
</dbReference>
<evidence type="ECO:0000256" key="2">
    <source>
        <dbReference type="ARBA" id="ARBA00023027"/>
    </source>
</evidence>
<dbReference type="Proteomes" id="UP000824125">
    <property type="component" value="Unassembled WGS sequence"/>
</dbReference>
<dbReference type="InterPro" id="IPR013118">
    <property type="entry name" value="Mannitol_DH_C"/>
</dbReference>
<dbReference type="PANTHER" id="PTHR30524:SF0">
    <property type="entry name" value="ALTRONATE OXIDOREDUCTASE-RELATED"/>
    <property type="match status" value="1"/>
</dbReference>
<accession>A0A9D1MU06</accession>
<evidence type="ECO:0000256" key="3">
    <source>
        <dbReference type="ARBA" id="ARBA00048615"/>
    </source>
</evidence>
<dbReference type="GO" id="GO:0009026">
    <property type="term" value="F:tagaturonate reductase activity"/>
    <property type="evidence" value="ECO:0007669"/>
    <property type="project" value="UniProtKB-EC"/>
</dbReference>
<organism evidence="6 7">
    <name type="scientific">Candidatus Scybalenecus merdavium</name>
    <dbReference type="NCBI Taxonomy" id="2840939"/>
    <lineage>
        <taxon>Bacteria</taxon>
        <taxon>Bacillati</taxon>
        <taxon>Bacillota</taxon>
        <taxon>Clostridia</taxon>
        <taxon>Eubacteriales</taxon>
        <taxon>Oscillospiraceae</taxon>
        <taxon>Oscillospiraceae incertae sedis</taxon>
        <taxon>Candidatus Scybalenecus</taxon>
    </lineage>
</organism>
<dbReference type="EMBL" id="DVNM01000017">
    <property type="protein sequence ID" value="HIU68977.1"/>
    <property type="molecule type" value="Genomic_DNA"/>
</dbReference>
<dbReference type="InterPro" id="IPR013131">
    <property type="entry name" value="Mannitol_DH_N"/>
</dbReference>
<dbReference type="GO" id="GO:0005829">
    <property type="term" value="C:cytosol"/>
    <property type="evidence" value="ECO:0007669"/>
    <property type="project" value="TreeGrafter"/>
</dbReference>
<dbReference type="PANTHER" id="PTHR30524">
    <property type="entry name" value="MANNITOL-1-PHOSPHATE 5-DEHYDROGENASE"/>
    <property type="match status" value="1"/>
</dbReference>
<feature type="domain" description="Mannitol dehydrogenase C-terminal" evidence="5">
    <location>
        <begin position="253"/>
        <end position="383"/>
    </location>
</feature>
<keyword evidence="2" id="KW-0520">NAD</keyword>
<dbReference type="EC" id="1.1.1.58" evidence="6"/>
<reference evidence="6" key="1">
    <citation type="submission" date="2020-10" db="EMBL/GenBank/DDBJ databases">
        <authorList>
            <person name="Gilroy R."/>
        </authorList>
    </citation>
    <scope>NUCLEOTIDE SEQUENCE</scope>
    <source>
        <strain evidence="6">CHK176-6737</strain>
    </source>
</reference>
<comment type="catalytic activity">
    <reaction evidence="3">
        <text>D-mannitol 1-phosphate + NAD(+) = beta-D-fructose 6-phosphate + NADH + H(+)</text>
        <dbReference type="Rhea" id="RHEA:19661"/>
        <dbReference type="ChEBI" id="CHEBI:15378"/>
        <dbReference type="ChEBI" id="CHEBI:57540"/>
        <dbReference type="ChEBI" id="CHEBI:57634"/>
        <dbReference type="ChEBI" id="CHEBI:57945"/>
        <dbReference type="ChEBI" id="CHEBI:61381"/>
        <dbReference type="EC" id="1.1.1.17"/>
    </reaction>
</comment>
<dbReference type="Pfam" id="PF01232">
    <property type="entry name" value="Mannitol_dh"/>
    <property type="match status" value="1"/>
</dbReference>
<reference evidence="6" key="2">
    <citation type="journal article" date="2021" name="PeerJ">
        <title>Extensive microbial diversity within the chicken gut microbiome revealed by metagenomics and culture.</title>
        <authorList>
            <person name="Gilroy R."/>
            <person name="Ravi A."/>
            <person name="Getino M."/>
            <person name="Pursley I."/>
            <person name="Horton D.L."/>
            <person name="Alikhan N.F."/>
            <person name="Baker D."/>
            <person name="Gharbi K."/>
            <person name="Hall N."/>
            <person name="Watson M."/>
            <person name="Adriaenssens E.M."/>
            <person name="Foster-Nyarko E."/>
            <person name="Jarju S."/>
            <person name="Secka A."/>
            <person name="Antonio M."/>
            <person name="Oren A."/>
            <person name="Chaudhuri R.R."/>
            <person name="La Ragione R."/>
            <person name="Hildebrand F."/>
            <person name="Pallen M.J."/>
        </authorList>
    </citation>
    <scope>NUCLEOTIDE SEQUENCE</scope>
    <source>
        <strain evidence="6">CHK176-6737</strain>
    </source>
</reference>
<proteinExistence type="predicted"/>
<dbReference type="Pfam" id="PF08125">
    <property type="entry name" value="Mannitol_dh_C"/>
    <property type="match status" value="1"/>
</dbReference>
<comment type="caution">
    <text evidence="6">The sequence shown here is derived from an EMBL/GenBank/DDBJ whole genome shotgun (WGS) entry which is preliminary data.</text>
</comment>
<protein>
    <submittedName>
        <fullName evidence="6">Tagaturonate reductase</fullName>
        <ecNumber evidence="6">1.1.1.58</ecNumber>
    </submittedName>
</protein>
<dbReference type="Gene3D" id="1.10.1040.10">
    <property type="entry name" value="N-(1-d-carboxylethyl)-l-norvaline Dehydrogenase, domain 2"/>
    <property type="match status" value="1"/>
</dbReference>
<dbReference type="SUPFAM" id="SSF51735">
    <property type="entry name" value="NAD(P)-binding Rossmann-fold domains"/>
    <property type="match status" value="1"/>
</dbReference>